<dbReference type="OrthoDB" id="10042731at2759"/>
<feature type="transmembrane region" description="Helical" evidence="11">
    <location>
        <begin position="79"/>
        <end position="99"/>
    </location>
</feature>
<evidence type="ECO:0000256" key="2">
    <source>
        <dbReference type="ARBA" id="ARBA00010663"/>
    </source>
</evidence>
<keyword evidence="8 13" id="KW-0675">Receptor</keyword>
<evidence type="ECO:0000256" key="5">
    <source>
        <dbReference type="ARBA" id="ARBA00022989"/>
    </source>
</evidence>
<evidence type="ECO:0000256" key="6">
    <source>
        <dbReference type="ARBA" id="ARBA00023040"/>
    </source>
</evidence>
<dbReference type="Pfam" id="PF00001">
    <property type="entry name" value="7tm_1"/>
    <property type="match status" value="1"/>
</dbReference>
<feature type="transmembrane region" description="Helical" evidence="11">
    <location>
        <begin position="42"/>
        <end position="67"/>
    </location>
</feature>
<evidence type="ECO:0000259" key="12">
    <source>
        <dbReference type="PROSITE" id="PS50262"/>
    </source>
</evidence>
<keyword evidence="5 11" id="KW-1133">Transmembrane helix</keyword>
<dbReference type="InterPro" id="IPR028336">
    <property type="entry name" value="GPR119"/>
</dbReference>
<dbReference type="GO" id="GO:0031210">
    <property type="term" value="F:phosphatidylcholine binding"/>
    <property type="evidence" value="ECO:0007669"/>
    <property type="project" value="InterPro"/>
</dbReference>
<feature type="region of interest" description="Disordered" evidence="10">
    <location>
        <begin position="866"/>
        <end position="900"/>
    </location>
</feature>
<dbReference type="AlphaFoldDB" id="A0A195CMS4"/>
<dbReference type="Proteomes" id="UP000078542">
    <property type="component" value="Unassembled WGS sequence"/>
</dbReference>
<dbReference type="PROSITE" id="PS50262">
    <property type="entry name" value="G_PROTEIN_RECEP_F1_2"/>
    <property type="match status" value="1"/>
</dbReference>
<reference evidence="13 14" key="1">
    <citation type="submission" date="2016-03" db="EMBL/GenBank/DDBJ databases">
        <title>Cyphomyrmex costatus WGS genome.</title>
        <authorList>
            <person name="Nygaard S."/>
            <person name="Hu H."/>
            <person name="Boomsma J."/>
            <person name="Zhang G."/>
        </authorList>
    </citation>
    <scope>NUCLEOTIDE SEQUENCE [LARGE SCALE GENOMIC DNA]</scope>
    <source>
        <strain evidence="13">MS0001</strain>
        <tissue evidence="13">Whole body</tissue>
    </source>
</reference>
<comment type="subcellular location">
    <subcellularLocation>
        <location evidence="1">Cell membrane</location>
        <topology evidence="1">Multi-pass membrane protein</topology>
    </subcellularLocation>
</comment>
<keyword evidence="14" id="KW-1185">Reference proteome</keyword>
<dbReference type="InterPro" id="IPR050569">
    <property type="entry name" value="TAAR"/>
</dbReference>
<dbReference type="GO" id="GO:0007189">
    <property type="term" value="P:adenylate cyclase-activating G protein-coupled receptor signaling pathway"/>
    <property type="evidence" value="ECO:0007669"/>
    <property type="project" value="InterPro"/>
</dbReference>
<proteinExistence type="inferred from homology"/>
<evidence type="ECO:0000256" key="7">
    <source>
        <dbReference type="ARBA" id="ARBA00023136"/>
    </source>
</evidence>
<keyword evidence="4 11" id="KW-0812">Transmembrane</keyword>
<dbReference type="SUPFAM" id="SSF81321">
    <property type="entry name" value="Family A G protein-coupled receptor-like"/>
    <property type="match status" value="1"/>
</dbReference>
<feature type="transmembrane region" description="Helical" evidence="11">
    <location>
        <begin position="204"/>
        <end position="229"/>
    </location>
</feature>
<evidence type="ECO:0000256" key="8">
    <source>
        <dbReference type="ARBA" id="ARBA00023170"/>
    </source>
</evidence>
<keyword evidence="9" id="KW-0807">Transducer</keyword>
<protein>
    <submittedName>
        <fullName evidence="13">Adenosine receptor A2b</fullName>
    </submittedName>
</protein>
<dbReference type="Gene3D" id="1.20.1070.10">
    <property type="entry name" value="Rhodopsin 7-helix transmembrane proteins"/>
    <property type="match status" value="1"/>
</dbReference>
<dbReference type="InterPro" id="IPR017452">
    <property type="entry name" value="GPCR_Rhodpsn_7TM"/>
</dbReference>
<dbReference type="EMBL" id="KQ977565">
    <property type="protein sequence ID" value="KYN01980.1"/>
    <property type="molecule type" value="Genomic_DNA"/>
</dbReference>
<feature type="compositionally biased region" description="Basic and acidic residues" evidence="10">
    <location>
        <begin position="866"/>
        <end position="891"/>
    </location>
</feature>
<dbReference type="PANTHER" id="PTHR24249:SF372">
    <property type="entry name" value="G-PROTEIN COUPLED RECEPTORS FAMILY 1 PROFILE DOMAIN-CONTAINING PROTEIN"/>
    <property type="match status" value="1"/>
</dbReference>
<feature type="domain" description="G-protein coupled receptors family 1 profile" evidence="12">
    <location>
        <begin position="59"/>
        <end position="313"/>
    </location>
</feature>
<organism evidence="13 14">
    <name type="scientific">Cyphomyrmex costatus</name>
    <dbReference type="NCBI Taxonomy" id="456900"/>
    <lineage>
        <taxon>Eukaryota</taxon>
        <taxon>Metazoa</taxon>
        <taxon>Ecdysozoa</taxon>
        <taxon>Arthropoda</taxon>
        <taxon>Hexapoda</taxon>
        <taxon>Insecta</taxon>
        <taxon>Pterygota</taxon>
        <taxon>Neoptera</taxon>
        <taxon>Endopterygota</taxon>
        <taxon>Hymenoptera</taxon>
        <taxon>Apocrita</taxon>
        <taxon>Aculeata</taxon>
        <taxon>Formicoidea</taxon>
        <taxon>Formicidae</taxon>
        <taxon>Myrmicinae</taxon>
        <taxon>Cyphomyrmex</taxon>
    </lineage>
</organism>
<evidence type="ECO:0000256" key="10">
    <source>
        <dbReference type="SAM" id="MobiDB-lite"/>
    </source>
</evidence>
<evidence type="ECO:0000256" key="11">
    <source>
        <dbReference type="SAM" id="Phobius"/>
    </source>
</evidence>
<feature type="transmembrane region" description="Helical" evidence="11">
    <location>
        <begin position="257"/>
        <end position="275"/>
    </location>
</feature>
<evidence type="ECO:0000256" key="3">
    <source>
        <dbReference type="ARBA" id="ARBA00022475"/>
    </source>
</evidence>
<evidence type="ECO:0000313" key="14">
    <source>
        <dbReference type="Proteomes" id="UP000078542"/>
    </source>
</evidence>
<dbReference type="STRING" id="456900.A0A195CMS4"/>
<dbReference type="PANTHER" id="PTHR24249">
    <property type="entry name" value="HISTAMINE RECEPTOR-RELATED G-PROTEIN COUPLED RECEPTOR"/>
    <property type="match status" value="1"/>
</dbReference>
<evidence type="ECO:0000256" key="1">
    <source>
        <dbReference type="ARBA" id="ARBA00004651"/>
    </source>
</evidence>
<gene>
    <name evidence="13" type="ORF">ALC62_07283</name>
</gene>
<keyword evidence="3" id="KW-1003">Cell membrane</keyword>
<keyword evidence="6" id="KW-0297">G-protein coupled receptor</keyword>
<evidence type="ECO:0000256" key="4">
    <source>
        <dbReference type="ARBA" id="ARBA00022692"/>
    </source>
</evidence>
<dbReference type="GO" id="GO:0004930">
    <property type="term" value="F:G protein-coupled receptor activity"/>
    <property type="evidence" value="ECO:0007669"/>
    <property type="project" value="UniProtKB-KW"/>
</dbReference>
<dbReference type="CDD" id="cd15104">
    <property type="entry name" value="7tmA_GPR119_R_insulinotropic_receptor"/>
    <property type="match status" value="1"/>
</dbReference>
<dbReference type="KEGG" id="ccoa:108774665"/>
<feature type="transmembrane region" description="Helical" evidence="11">
    <location>
        <begin position="111"/>
        <end position="141"/>
    </location>
</feature>
<feature type="transmembrane region" description="Helical" evidence="11">
    <location>
        <begin position="162"/>
        <end position="184"/>
    </location>
</feature>
<evidence type="ECO:0000313" key="13">
    <source>
        <dbReference type="EMBL" id="KYN01980.1"/>
    </source>
</evidence>
<accession>A0A195CMS4</accession>
<keyword evidence="7 11" id="KW-0472">Membrane</keyword>
<evidence type="ECO:0000256" key="9">
    <source>
        <dbReference type="ARBA" id="ARBA00023224"/>
    </source>
</evidence>
<sequence length="1091" mass="122458">MSTYATSDTPLPSTIFAEELTTSIIPTVTKIDTRLDISPVSVILAISIVCILSPITVTSNSIILAVFYRYKRLRTASNCLLVSLAISDFGIGVFMPVGMQLELSGLPENGISALCIVPYCIVIALCSVSVLVTVAIAVDRLTSLAQPLRYKNIITHSSVEKYIAVFWIYAIAIGLSPLIYAQIIGEMQSHSGNCRFDAAVLPPVRVFLVVAVWAPSALVLLCCYMYVYFVARAHARAIYTVELSFRHQTQTMALPRYGQTLAVTVGAFFILWLPFQTCMLVDIFYGTNILSEWAVVWLGLPILAHSGANPWIYAFHHGEMRIAAGKIAEDLVALFGMTTGRYGRSPTRCGTNTNLELAEVNYDEESNESRQHPPIENNCFTATKHHNTLYNKKCLEISGRHADIMPVKHNIEHIASCNSRPGDIIEENIHDLTKMLDPSYIIYRNHVIDSNHNIDKIKNLKYLLDPTFNKIRHLRRLNHKRINGKNLSLIFESEKFISYQNLKSDGSHSNRKFLPLNALSDPILNVDTSIVDSNQVMFRVNNVSYQRRNPNLTRSDSNLRTVTVHTSEVGTRFLPTSDNGTEKHGYSVQHHNYGYEDALARHAMVLCQQMEAQQRETFNKASHSRPKFRYFGRVNPNLKHKLRNGCSSLSASGNVRRSYETDTLKRNVNPHLTITSNKLANLINLDYSPPRNGHTPAHINSAAKTMTQTYRNLEVLKYSESINAISDPVMHRVTMLEPSNLMDSLVVPTIHSEPLSPIDPLPIAEEISLRPEEMQSLEIPRSVVDVIAQRVRSPLNKRSSPVRRPIPIVPPVLLNIEDLSEPFEQGDDQILSQKCDPPTGNTSTLEPIDFFEALLRNSDKDRETRLPEPIFAEHDSTRFSSRRPSDSKWSESSRSQEVLSSATMEYQTTFPLSYSVNDFQTCNSGSDLNDLTSLDPFMCPDALTSSLRESFFSAPSMPDSDIFTSFEESYEPVFMPDSERDTLAYSSMSTMNLKRCAIEAVYQSRSTESVHRVRHPSTRSCTILRVEPAVHSNRLRVRPCTDYILKDPPTLVKKNAPRLAPLAIPTPTDICTPTFDIVSEIKSDNGIGVRV</sequence>
<dbReference type="InterPro" id="IPR000276">
    <property type="entry name" value="GPCR_Rhodpsn"/>
</dbReference>
<dbReference type="GO" id="GO:0005886">
    <property type="term" value="C:plasma membrane"/>
    <property type="evidence" value="ECO:0007669"/>
    <property type="project" value="UniProtKB-SubCell"/>
</dbReference>
<comment type="similarity">
    <text evidence="2">Belongs to the G-protein coupled receptor 1 family.</text>
</comment>
<name>A0A195CMS4_9HYME</name>
<dbReference type="PRINTS" id="PR00237">
    <property type="entry name" value="GPCRRHODOPSN"/>
</dbReference>